<gene>
    <name evidence="2" type="ORF">SAMN05421504_116100</name>
</gene>
<organism evidence="2 3">
    <name type="scientific">Amycolatopsis xylanica</name>
    <dbReference type="NCBI Taxonomy" id="589385"/>
    <lineage>
        <taxon>Bacteria</taxon>
        <taxon>Bacillati</taxon>
        <taxon>Actinomycetota</taxon>
        <taxon>Actinomycetes</taxon>
        <taxon>Pseudonocardiales</taxon>
        <taxon>Pseudonocardiaceae</taxon>
        <taxon>Amycolatopsis</taxon>
    </lineage>
</organism>
<dbReference type="STRING" id="589385.SAMN05421504_116100"/>
<name>A0A1H3T0L8_9PSEU</name>
<accession>A0A1H3T0L8</accession>
<dbReference type="PANTHER" id="PTHR34109">
    <property type="entry name" value="BNAUNNG04460D PROTEIN-RELATED"/>
    <property type="match status" value="1"/>
</dbReference>
<dbReference type="InterPro" id="IPR037523">
    <property type="entry name" value="VOC_core"/>
</dbReference>
<dbReference type="Pfam" id="PF00903">
    <property type="entry name" value="Glyoxalase"/>
    <property type="match status" value="1"/>
</dbReference>
<dbReference type="InterPro" id="IPR029068">
    <property type="entry name" value="Glyas_Bleomycin-R_OHBP_Dase"/>
</dbReference>
<dbReference type="EMBL" id="FNON01000016">
    <property type="protein sequence ID" value="SDZ43371.1"/>
    <property type="molecule type" value="Genomic_DNA"/>
</dbReference>
<dbReference type="PANTHER" id="PTHR34109:SF1">
    <property type="entry name" value="VOC DOMAIN-CONTAINING PROTEIN"/>
    <property type="match status" value="1"/>
</dbReference>
<dbReference type="Gene3D" id="3.30.720.110">
    <property type="match status" value="1"/>
</dbReference>
<dbReference type="OrthoDB" id="9806868at2"/>
<protein>
    <submittedName>
        <fullName evidence="2">Uncharacterized conserved protein PhnB, glyoxalase superfamily</fullName>
    </submittedName>
</protein>
<dbReference type="Gene3D" id="3.30.720.120">
    <property type="match status" value="1"/>
</dbReference>
<reference evidence="2 3" key="1">
    <citation type="submission" date="2016-10" db="EMBL/GenBank/DDBJ databases">
        <authorList>
            <person name="de Groot N.N."/>
        </authorList>
    </citation>
    <scope>NUCLEOTIDE SEQUENCE [LARGE SCALE GENOMIC DNA]</scope>
    <source>
        <strain evidence="2 3">CPCC 202699</strain>
    </source>
</reference>
<feature type="domain" description="VOC" evidence="1">
    <location>
        <begin position="1"/>
        <end position="123"/>
    </location>
</feature>
<dbReference type="RefSeq" id="WP_091300055.1">
    <property type="nucleotide sequence ID" value="NZ_FNON01000016.1"/>
</dbReference>
<dbReference type="SUPFAM" id="SSF54593">
    <property type="entry name" value="Glyoxalase/Bleomycin resistance protein/Dihydroxybiphenyl dioxygenase"/>
    <property type="match status" value="1"/>
</dbReference>
<proteinExistence type="predicted"/>
<sequence length="127" mass="13439">MNEIWPALRYDDAPAALKFLTGVFGFSETLVVPGETGDIVHAEIRWPGGGGVMFSGTAYCAGVHGEIKAGGNAVYVVVSDVDTVYERVRAGAEIADPIADTEYGSRAFTARDTEGNLWTFGTYKGAA</sequence>
<dbReference type="Proteomes" id="UP000199515">
    <property type="component" value="Unassembled WGS sequence"/>
</dbReference>
<dbReference type="PROSITE" id="PS51819">
    <property type="entry name" value="VOC"/>
    <property type="match status" value="1"/>
</dbReference>
<evidence type="ECO:0000259" key="1">
    <source>
        <dbReference type="PROSITE" id="PS51819"/>
    </source>
</evidence>
<evidence type="ECO:0000313" key="2">
    <source>
        <dbReference type="EMBL" id="SDZ43371.1"/>
    </source>
</evidence>
<evidence type="ECO:0000313" key="3">
    <source>
        <dbReference type="Proteomes" id="UP000199515"/>
    </source>
</evidence>
<keyword evidence="3" id="KW-1185">Reference proteome</keyword>
<dbReference type="InterPro" id="IPR004360">
    <property type="entry name" value="Glyas_Fos-R_dOase_dom"/>
</dbReference>
<dbReference type="AlphaFoldDB" id="A0A1H3T0L8"/>